<gene>
    <name evidence="2" type="ORF">D7223_24675</name>
</gene>
<keyword evidence="1" id="KW-0812">Transmembrane</keyword>
<keyword evidence="1" id="KW-1133">Transmembrane helix</keyword>
<protein>
    <submittedName>
        <fullName evidence="2">Uncharacterized protein</fullName>
    </submittedName>
</protein>
<dbReference type="OrthoDB" id="3293522at2"/>
<keyword evidence="1" id="KW-0472">Membrane</keyword>
<feature type="transmembrane region" description="Helical" evidence="1">
    <location>
        <begin position="322"/>
        <end position="339"/>
    </location>
</feature>
<proteinExistence type="predicted"/>
<comment type="caution">
    <text evidence="2">The sequence shown here is derived from an EMBL/GenBank/DDBJ whole genome shotgun (WGS) entry which is preliminary data.</text>
</comment>
<reference evidence="2 3" key="1">
    <citation type="journal article" date="2004" name="Syst. Appl. Microbiol.">
        <title>Cryptoendolithic actinomycetes from antarctic sandstone rock samples: Micromonospora endolithica sp. nov. and two isolates related to Micromonospora coerulea Jensen 1932.</title>
        <authorList>
            <person name="Hirsch P."/>
            <person name="Mevs U."/>
            <person name="Kroppenstedt R.M."/>
            <person name="Schumann P."/>
            <person name="Stackebrandt E."/>
        </authorList>
    </citation>
    <scope>NUCLEOTIDE SEQUENCE [LARGE SCALE GENOMIC DNA]</scope>
    <source>
        <strain evidence="2 3">JCM 12677</strain>
    </source>
</reference>
<feature type="transmembrane region" description="Helical" evidence="1">
    <location>
        <begin position="237"/>
        <end position="258"/>
    </location>
</feature>
<dbReference type="AlphaFoldDB" id="A0A3A9YZD4"/>
<accession>A0A3A9YZD4</accession>
<dbReference type="Proteomes" id="UP000281726">
    <property type="component" value="Unassembled WGS sequence"/>
</dbReference>
<keyword evidence="3" id="KW-1185">Reference proteome</keyword>
<name>A0A3A9YZD4_9ACTN</name>
<sequence length="353" mass="37816">MTASGEVMRELSAHARLERWYRRLLWAYPIGYRRAHGEEILTMLMDSAEPDRRVPARADVVDLVRGAVRQWFRLPIGRTAVVAAVLSAVILGAVGAGVGSWLAWQAAALPSDASAIHTAETVRGVPLRAPELSHHDWLGNPRRNGVTIADEQSSDWTLEAAKARLRAEGWTPGGSEMYSGAPVVREGRQLEAASEEFYATKDGAVVTVSAVTILTPGAVGTSLATHLGVTGPRGEPVAIMLGGLVGAVIGWLLTGWAGYRLRRRTLPRRLTVVALGLTALWLAAGPTIGLYDTLADPAFPGSEPPPADPAYFWLFLDHRAQQLHGALAMGLAILVVAAMSRRQPEARPTATVT</sequence>
<evidence type="ECO:0000256" key="1">
    <source>
        <dbReference type="SAM" id="Phobius"/>
    </source>
</evidence>
<evidence type="ECO:0000313" key="2">
    <source>
        <dbReference type="EMBL" id="RKN41522.1"/>
    </source>
</evidence>
<dbReference type="RefSeq" id="WP_120730814.1">
    <property type="nucleotide sequence ID" value="NZ_RBAK01000011.1"/>
</dbReference>
<feature type="transmembrane region" description="Helical" evidence="1">
    <location>
        <begin position="79"/>
        <end position="104"/>
    </location>
</feature>
<dbReference type="EMBL" id="RBAK01000011">
    <property type="protein sequence ID" value="RKN41522.1"/>
    <property type="molecule type" value="Genomic_DNA"/>
</dbReference>
<organism evidence="2 3">
    <name type="scientific">Micromonospora endolithica</name>
    <dbReference type="NCBI Taxonomy" id="230091"/>
    <lineage>
        <taxon>Bacteria</taxon>
        <taxon>Bacillati</taxon>
        <taxon>Actinomycetota</taxon>
        <taxon>Actinomycetes</taxon>
        <taxon>Micromonosporales</taxon>
        <taxon>Micromonosporaceae</taxon>
        <taxon>Micromonospora</taxon>
    </lineage>
</organism>
<feature type="transmembrane region" description="Helical" evidence="1">
    <location>
        <begin position="270"/>
        <end position="291"/>
    </location>
</feature>
<evidence type="ECO:0000313" key="3">
    <source>
        <dbReference type="Proteomes" id="UP000281726"/>
    </source>
</evidence>